<organism evidence="2 3">
    <name type="scientific">Fusarium tjaetaba</name>
    <dbReference type="NCBI Taxonomy" id="1567544"/>
    <lineage>
        <taxon>Eukaryota</taxon>
        <taxon>Fungi</taxon>
        <taxon>Dikarya</taxon>
        <taxon>Ascomycota</taxon>
        <taxon>Pezizomycotina</taxon>
        <taxon>Sordariomycetes</taxon>
        <taxon>Hypocreomycetidae</taxon>
        <taxon>Hypocreales</taxon>
        <taxon>Nectriaceae</taxon>
        <taxon>Fusarium</taxon>
        <taxon>Fusarium fujikuroi species complex</taxon>
    </lineage>
</organism>
<name>A0A8H5QDE6_9HYPO</name>
<dbReference type="Pfam" id="PF20248">
    <property type="entry name" value="DUF6603"/>
    <property type="match status" value="1"/>
</dbReference>
<dbReference type="InterPro" id="IPR046538">
    <property type="entry name" value="DUF6603"/>
</dbReference>
<gene>
    <name evidence="2" type="ORF">FTJAE_14144</name>
</gene>
<comment type="caution">
    <text evidence="2">The sequence shown here is derived from an EMBL/GenBank/DDBJ whole genome shotgun (WGS) entry which is preliminary data.</text>
</comment>
<evidence type="ECO:0000313" key="2">
    <source>
        <dbReference type="EMBL" id="KAF5611978.1"/>
    </source>
</evidence>
<evidence type="ECO:0000313" key="3">
    <source>
        <dbReference type="Proteomes" id="UP000530670"/>
    </source>
</evidence>
<reference evidence="2 3" key="1">
    <citation type="submission" date="2020-05" db="EMBL/GenBank/DDBJ databases">
        <title>Identification and distribution of gene clusters putatively required for synthesis of sphingolipid metabolism inhibitors in phylogenetically diverse species of the filamentous fungus Fusarium.</title>
        <authorList>
            <person name="Kim H.-S."/>
            <person name="Busman M."/>
            <person name="Brown D.W."/>
            <person name="Divon H."/>
            <person name="Uhlig S."/>
            <person name="Proctor R.H."/>
        </authorList>
    </citation>
    <scope>NUCLEOTIDE SEQUENCE [LARGE SCALE GENOMIC DNA]</scope>
    <source>
        <strain evidence="2 3">NRRL 66243</strain>
    </source>
</reference>
<evidence type="ECO:0000259" key="1">
    <source>
        <dbReference type="Pfam" id="PF20248"/>
    </source>
</evidence>
<dbReference type="RefSeq" id="XP_037198843.1">
    <property type="nucleotide sequence ID" value="XM_037347352.1"/>
</dbReference>
<keyword evidence="3" id="KW-1185">Reference proteome</keyword>
<feature type="domain" description="DUF6603" evidence="1">
    <location>
        <begin position="1307"/>
        <end position="1815"/>
    </location>
</feature>
<dbReference type="Proteomes" id="UP000530670">
    <property type="component" value="Unassembled WGS sequence"/>
</dbReference>
<sequence length="2013" mass="221936">MQVVLDQNLNTYKLQFKRAGGDWTDICWAVVSTYALGFDLFTGSHHANVNHDIRTVTQPAPLGDSMQQVFTDAPSLFNQTKPIFLIFGVDNFTFKVRDEPANWVVPDEDWKDVTDSTTKNDASIMALVIWPRPNLTDSFRVSLYTCGDVRQNPPEKRLIKWMNFQSICGASNMGIQVSTCAFDDYITRDSNGQGFAVVYCFLALAQLMHQRNPQQDHAKMICTRHPYWLTWTPSELGSDDFDPLTVFGWGDTALDILKIFQQLSQPNDNHFLRDYLKNNYEAVFQSALGYAYLGRAEDVTKKDFLDTINDEANRNHPMKSTPWPSLVAGKRAFLTNTIREIRNLMAPTMVGFLEPGSDNTRGFQWIKLVARGDSPVIEREQQRISDTVLAIIKKGAQIFKGANDLAWAWELDQQARTTDPRLTKAVNALRTLYNPEKNPPTKMKPKIVGDENKITPPPGFSSVEEWISSVLTQGLTEKVDIGHEVNEVLTETESVCAKWFSDCFTCAAFLRLVGNKTQGKLSLSQADILLRPNPDDSATITLSTSQDSRAKQFGAENVSNQSLLGFDNNFQGLLFAINGSHVLTMAQLAMIVSFPLSGNELISKLFNILQLSTYEGSRSGIWFMPQFNSRTIMRLAMKPKSQSELDELTKLLGEKLGPITISAVTAIGSCAVETRGPIHSETKATLGLQFDVSWTRPESGVPTFEGKASIDFSADGFDISFKLTNSGDVLDSLLAWAKTFMGGKTGQALRPSESSTPSIRERLSQTLDGTNIVVHRVSVVFDKTMNPVRFETNLEIDARFSEDTVPFFATVRWKNGAFDLEAETWPISLWGNPSTARLHPFYEETALMGPSIADPVYEIKLVSLLHLPAGVQIPPGLPDKVTHVEMMIGFSHGQTVASFSTVLECESPEQQSGPENESSVPLLSLQRVNLDLSVGFSNRGSNEVDIRLDAYLKLSVPPGYKFPEASEPTQSLVDFIILYQRRSQGYEWLASASIENLRVAHLCDLFARDGSNHAILDVMGGINIAHASIKHLYSGKTALDINGSLHLGPEKSKHVVKLDFNFSHKAQERNWTFTASLRPSSSKDTVKISTLLSGLVDETELPGFLRNMQVPMDKLKAELRCGKTTLSDQGAYVLFSLSITIGDFVLSLAQLRSIKAAKLSALARENNQLVSGTSDDTGPAKIIRFTVPSIGQLPEMPIVGAVKQPFDQLGIVWANRALSKSEVDFFNKNVPMPVSLQSRDKNGTLARGLHFQIFLLGDKPRLILDHVSARREPKRILASNETSRLQDQRKLITGEPQHSGKTIAPMSKTMGPLSISSMGVSVSGNSFSNILVSLDATANLGDVTLKMLGLTLAINLEGIRTLEGFKDLKFRPGITGIGVSFEKSQLRLAGLFTPFGSTEDSENGFMGAIAVSIDKWSAIAAGMYTETKPEKLKSMFVFGALRGTIFTVGSVEVNSLTGGFGYNSKLRLPSVSQVARFPFIAMNSSISSPPGSLTEHLSTLRSGGKDAWVTIAPNKMWLAGGVGFKAFQTVDAQVLIALTLADEPKFAILAQATAVFPKGKSQERAFLVLDIDIASEIDPLHGTILVAGELTPKSFILNPSCRLTGGFALKIFLEGSPHSGDFAFTVGGYSNQFSVPSHYPAAPCRVGIMWRYDSQIYITGSAYFAITPQVAMGGGRMDLVVDKGWVHAVFSAWADFFIHYHPFSFALEVGITLWIEVNLPALLCRIHLGPKEFSARLSLHGPPMAGFVHLHFWTYNTIVTFGPQLSRPSPLSWGQFLCMVKNLPIESSTSDEMKALNHMMRVTKGAVPIHKSAMPSNNDKGSQQAVEIRATHVEFEVQARVPVLSVTVGVLDHIVIGGSSSLYARPMQQGAIAESHLKIYLKHKVTTLPDVELQIQNVVMKKVAPALWGEYKDTHPSTVASEAMIDHAMALDIRVKPRDPSGEKLPAIDIAQFNKTDLKHGNIQPITSDVRERFKRLDTGAEPIGHTHLLNAKRIAKEQDKRPQWVQDLVYRE</sequence>
<dbReference type="GeneID" id="59299622"/>
<proteinExistence type="predicted"/>
<dbReference type="EMBL" id="JAAQRI010000572">
    <property type="protein sequence ID" value="KAF5611978.1"/>
    <property type="molecule type" value="Genomic_DNA"/>
</dbReference>
<protein>
    <recommendedName>
        <fullName evidence="1">DUF6603 domain-containing protein</fullName>
    </recommendedName>
</protein>
<accession>A0A8H5QDE6</accession>
<dbReference type="OrthoDB" id="5352492at2759"/>